<sequence length="429" mass="48980">MKLDRTVAPKICQIDHFSIEKPQLHVMRNGMPLNIIQAGSEDVVRFDLLIQGGQWNQEQPLQAMFTNRMLREGTSSMSSAEIAEKLDYYGAWLDLSSSVNYGFVTLYSLVKYFPQTLEILASMVKEPVFPEKELQVVTEINKQQYLVNSERVEVLARKQLNRSLFGNSHPLGRYAELEDYDRITPEILKRFYQTCYHSANCSAYVSGKVTPEVVRCIEQQFGDAAWGDVSQRVHHGEFAAAPDDRKRVFIEKEEALQGSVKMGGFSLNRMHPDYLKLRVLITLFGGYFGSRLMSNIREEKGYTYGISAGVVCYPDTGVLVISSEAANEYVEPLIAEVYKEIDILRTERVDEKELDMVRNYMLGDMCRSYESAFSLSDAWIFIETSGLDNQFFDRSVKAIREVTADEIRQLAEKYLCKENLIEVVAGKKV</sequence>
<comment type="caution">
    <text evidence="3">The sequence shown here is derived from an EMBL/GenBank/DDBJ whole genome shotgun (WGS) entry which is preliminary data.</text>
</comment>
<name>A0ABT4PEU2_9BACT</name>
<dbReference type="SUPFAM" id="SSF63411">
    <property type="entry name" value="LuxS/MPP-like metallohydrolase"/>
    <property type="match status" value="2"/>
</dbReference>
<dbReference type="Pfam" id="PF05193">
    <property type="entry name" value="Peptidase_M16_C"/>
    <property type="match status" value="1"/>
</dbReference>
<evidence type="ECO:0000259" key="1">
    <source>
        <dbReference type="Pfam" id="PF00675"/>
    </source>
</evidence>
<dbReference type="InterPro" id="IPR050361">
    <property type="entry name" value="MPP/UQCRC_Complex"/>
</dbReference>
<feature type="domain" description="Peptidase M16 C-terminal" evidence="2">
    <location>
        <begin position="183"/>
        <end position="359"/>
    </location>
</feature>
<dbReference type="Pfam" id="PF00675">
    <property type="entry name" value="Peptidase_M16"/>
    <property type="match status" value="1"/>
</dbReference>
<reference evidence="3" key="1">
    <citation type="submission" date="2022-12" db="EMBL/GenBank/DDBJ databases">
        <title>Phocaeicola acetigenes sp. nov., isolated feces from a healthy human.</title>
        <authorList>
            <person name="Do H."/>
            <person name="Ha Y.B."/>
            <person name="Kim J.-S."/>
            <person name="Suh M.K."/>
            <person name="Kim H.S."/>
            <person name="Lee J.-S."/>
        </authorList>
    </citation>
    <scope>NUCLEOTIDE SEQUENCE</scope>
    <source>
        <strain evidence="3">KGMB11183</strain>
    </source>
</reference>
<dbReference type="InterPro" id="IPR011765">
    <property type="entry name" value="Pept_M16_N"/>
</dbReference>
<dbReference type="InterPro" id="IPR011249">
    <property type="entry name" value="Metalloenz_LuxS/M16"/>
</dbReference>
<accession>A0ABT4PEU2</accession>
<dbReference type="Gene3D" id="3.30.830.10">
    <property type="entry name" value="Metalloenzyme, LuxS/M16 peptidase-like"/>
    <property type="match status" value="2"/>
</dbReference>
<dbReference type="PANTHER" id="PTHR11851">
    <property type="entry name" value="METALLOPROTEASE"/>
    <property type="match status" value="1"/>
</dbReference>
<evidence type="ECO:0000313" key="3">
    <source>
        <dbReference type="EMBL" id="MCZ8371543.1"/>
    </source>
</evidence>
<gene>
    <name evidence="3" type="ORF">O6P32_02335</name>
</gene>
<evidence type="ECO:0000313" key="4">
    <source>
        <dbReference type="Proteomes" id="UP001141933"/>
    </source>
</evidence>
<dbReference type="InterPro" id="IPR007863">
    <property type="entry name" value="Peptidase_M16_C"/>
</dbReference>
<proteinExistence type="predicted"/>
<protein>
    <submittedName>
        <fullName evidence="3">Pitrilysin family protein</fullName>
    </submittedName>
</protein>
<dbReference type="Proteomes" id="UP001141933">
    <property type="component" value="Unassembled WGS sequence"/>
</dbReference>
<keyword evidence="4" id="KW-1185">Reference proteome</keyword>
<evidence type="ECO:0000259" key="2">
    <source>
        <dbReference type="Pfam" id="PF05193"/>
    </source>
</evidence>
<dbReference type="PANTHER" id="PTHR11851:SF224">
    <property type="entry name" value="PROCESSING PROTEASE"/>
    <property type="match status" value="1"/>
</dbReference>
<feature type="domain" description="Peptidase M16 N-terminal" evidence="1">
    <location>
        <begin position="42"/>
        <end position="165"/>
    </location>
</feature>
<dbReference type="EMBL" id="JAPZVM010000001">
    <property type="protein sequence ID" value="MCZ8371543.1"/>
    <property type="molecule type" value="Genomic_DNA"/>
</dbReference>
<organism evidence="3 4">
    <name type="scientific">Phocaeicola acetigenes</name>
    <dbReference type="NCBI Taxonomy" id="3016083"/>
    <lineage>
        <taxon>Bacteria</taxon>
        <taxon>Pseudomonadati</taxon>
        <taxon>Bacteroidota</taxon>
        <taxon>Bacteroidia</taxon>
        <taxon>Bacteroidales</taxon>
        <taxon>Bacteroidaceae</taxon>
        <taxon>Phocaeicola</taxon>
    </lineage>
</organism>
<dbReference type="RefSeq" id="WP_178265852.1">
    <property type="nucleotide sequence ID" value="NZ_JAPZVM010000001.1"/>
</dbReference>